<proteinExistence type="predicted"/>
<evidence type="ECO:0000313" key="2">
    <source>
        <dbReference type="EMBL" id="GEL53703.1"/>
    </source>
</evidence>
<comment type="caution">
    <text evidence="2">The sequence shown here is derived from an EMBL/GenBank/DDBJ whole genome shotgun (WGS) entry which is preliminary data.</text>
</comment>
<accession>A0AAN4R263</accession>
<feature type="transmembrane region" description="Helical" evidence="1">
    <location>
        <begin position="304"/>
        <end position="332"/>
    </location>
</feature>
<organism evidence="2 3">
    <name type="scientific">Asaia bogorensis NBRC 16594</name>
    <dbReference type="NCBI Taxonomy" id="1231624"/>
    <lineage>
        <taxon>Bacteria</taxon>
        <taxon>Pseudomonadati</taxon>
        <taxon>Pseudomonadota</taxon>
        <taxon>Alphaproteobacteria</taxon>
        <taxon>Acetobacterales</taxon>
        <taxon>Acetobacteraceae</taxon>
        <taxon>Asaia</taxon>
    </lineage>
</organism>
<feature type="transmembrane region" description="Helical" evidence="1">
    <location>
        <begin position="207"/>
        <end position="224"/>
    </location>
</feature>
<feature type="transmembrane region" description="Helical" evidence="1">
    <location>
        <begin position="230"/>
        <end position="248"/>
    </location>
</feature>
<keyword evidence="1" id="KW-0812">Transmembrane</keyword>
<evidence type="ECO:0000256" key="1">
    <source>
        <dbReference type="SAM" id="Phobius"/>
    </source>
</evidence>
<feature type="transmembrane region" description="Helical" evidence="1">
    <location>
        <begin position="255"/>
        <end position="284"/>
    </location>
</feature>
<gene>
    <name evidence="2" type="ORF">ABO01nite_17100</name>
</gene>
<feature type="transmembrane region" description="Helical" evidence="1">
    <location>
        <begin position="89"/>
        <end position="118"/>
    </location>
</feature>
<dbReference type="EMBL" id="BJVS01000004">
    <property type="protein sequence ID" value="GEL53703.1"/>
    <property type="molecule type" value="Genomic_DNA"/>
</dbReference>
<feature type="transmembrane region" description="Helical" evidence="1">
    <location>
        <begin position="39"/>
        <end position="57"/>
    </location>
</feature>
<feature type="transmembrane region" description="Helical" evidence="1">
    <location>
        <begin position="167"/>
        <end position="186"/>
    </location>
</feature>
<feature type="transmembrane region" description="Helical" evidence="1">
    <location>
        <begin position="138"/>
        <end position="155"/>
    </location>
</feature>
<dbReference type="GeneID" id="78227910"/>
<sequence>MADTLHQIARFLVPSWPLLAACLMALLPEARALRSARHFALAGLILTLCLSPLLPAQDLLSRWGCLMAGAMPFLALGKGETRLTLCLDFISACLITLALCAHDVLTVVCLTGCAALMLTYRETLATTRARQAWDSMRMRLAGLVLALLGTSLITMSPDPAILRLGDLFLAVGLCLLSGLGTIAPVYDGTMTGKDGSAVSLRPDRLTALPDMLLCLSAVALMLRLPAREVTHMVLLSAGIAGLWLCILTRQEGPRLLVCLATIAAALPTGPVPSLLFLSSGLALAAGPQIPDSMRRWIISSLPPWPNFTAGCLTLAGLSKVGLIPTVIVLAALGLTASRATLDWHIPVSWRDRALVLALVGMGMIAPLVLGLNAHGSPVGALSWSAP</sequence>
<protein>
    <submittedName>
        <fullName evidence="2">Uncharacterized protein</fullName>
    </submittedName>
</protein>
<keyword evidence="1" id="KW-0472">Membrane</keyword>
<dbReference type="AlphaFoldDB" id="A0AAN4R263"/>
<feature type="transmembrane region" description="Helical" evidence="1">
    <location>
        <begin position="6"/>
        <end position="27"/>
    </location>
</feature>
<dbReference type="RefSeq" id="WP_171840702.1">
    <property type="nucleotide sequence ID" value="NZ_AP014690.1"/>
</dbReference>
<feature type="transmembrane region" description="Helical" evidence="1">
    <location>
        <begin position="353"/>
        <end position="373"/>
    </location>
</feature>
<dbReference type="Proteomes" id="UP000321287">
    <property type="component" value="Unassembled WGS sequence"/>
</dbReference>
<dbReference type="KEGG" id="abg:Asbog_02439"/>
<reference evidence="2 3" key="1">
    <citation type="submission" date="2019-07" db="EMBL/GenBank/DDBJ databases">
        <title>Whole genome shotgun sequence of Asaia bogorensis NBRC 16594.</title>
        <authorList>
            <person name="Hosoyama A."/>
            <person name="Uohara A."/>
            <person name="Ohji S."/>
            <person name="Ichikawa N."/>
        </authorList>
    </citation>
    <scope>NUCLEOTIDE SEQUENCE [LARGE SCALE GENOMIC DNA]</scope>
    <source>
        <strain evidence="2 3">NBRC 16594</strain>
    </source>
</reference>
<keyword evidence="3" id="KW-1185">Reference proteome</keyword>
<evidence type="ECO:0000313" key="3">
    <source>
        <dbReference type="Proteomes" id="UP000321287"/>
    </source>
</evidence>
<name>A0AAN4R263_9PROT</name>
<keyword evidence="1" id="KW-1133">Transmembrane helix</keyword>